<comment type="caution">
    <text evidence="2">The sequence shown here is derived from an EMBL/GenBank/DDBJ whole genome shotgun (WGS) entry which is preliminary data.</text>
</comment>
<keyword evidence="3" id="KW-1185">Reference proteome</keyword>
<dbReference type="AlphaFoldDB" id="A0A919N259"/>
<sequence>MDREVVTAGTVWGVATGGFFILAAFLVTYVMLRHGSDPALVAAEFEARLTAVCSVVVPSAQ</sequence>
<gene>
    <name evidence="2" type="ORF">Ari01nite_61570</name>
</gene>
<accession>A0A919N259</accession>
<dbReference type="RefSeq" id="WP_203785712.1">
    <property type="nucleotide sequence ID" value="NZ_BOMV01000065.1"/>
</dbReference>
<keyword evidence="1" id="KW-0812">Transmembrane</keyword>
<evidence type="ECO:0000313" key="3">
    <source>
        <dbReference type="Proteomes" id="UP000636960"/>
    </source>
</evidence>
<keyword evidence="1" id="KW-0472">Membrane</keyword>
<organism evidence="2 3">
    <name type="scientific">Paractinoplanes rishiriensis</name>
    <dbReference type="NCBI Taxonomy" id="1050105"/>
    <lineage>
        <taxon>Bacteria</taxon>
        <taxon>Bacillati</taxon>
        <taxon>Actinomycetota</taxon>
        <taxon>Actinomycetes</taxon>
        <taxon>Micromonosporales</taxon>
        <taxon>Micromonosporaceae</taxon>
        <taxon>Paractinoplanes</taxon>
    </lineage>
</organism>
<protein>
    <submittedName>
        <fullName evidence="2">Uncharacterized protein</fullName>
    </submittedName>
</protein>
<keyword evidence="1" id="KW-1133">Transmembrane helix</keyword>
<name>A0A919N259_9ACTN</name>
<feature type="transmembrane region" description="Helical" evidence="1">
    <location>
        <begin position="12"/>
        <end position="32"/>
    </location>
</feature>
<reference evidence="2" key="1">
    <citation type="submission" date="2021-01" db="EMBL/GenBank/DDBJ databases">
        <title>Whole genome shotgun sequence of Actinoplanes rishiriensis NBRC 108556.</title>
        <authorList>
            <person name="Komaki H."/>
            <person name="Tamura T."/>
        </authorList>
    </citation>
    <scope>NUCLEOTIDE SEQUENCE</scope>
    <source>
        <strain evidence="2">NBRC 108556</strain>
    </source>
</reference>
<evidence type="ECO:0000256" key="1">
    <source>
        <dbReference type="SAM" id="Phobius"/>
    </source>
</evidence>
<dbReference type="EMBL" id="BOMV01000065">
    <property type="protein sequence ID" value="GIE98692.1"/>
    <property type="molecule type" value="Genomic_DNA"/>
</dbReference>
<dbReference type="Proteomes" id="UP000636960">
    <property type="component" value="Unassembled WGS sequence"/>
</dbReference>
<evidence type="ECO:0000313" key="2">
    <source>
        <dbReference type="EMBL" id="GIE98692.1"/>
    </source>
</evidence>
<proteinExistence type="predicted"/>